<dbReference type="EMBL" id="CM043785">
    <property type="protein sequence ID" value="KAI4832361.1"/>
    <property type="molecule type" value="Genomic_DNA"/>
</dbReference>
<sequence>VNTVLLTYLTTTHIPYLPQCPPEEPPAVAAVVVMVLKQLCLGRTAERIVM</sequence>
<dbReference type="Proteomes" id="UP001057452">
    <property type="component" value="Chromosome 1"/>
</dbReference>
<name>A0ACB9XZ91_CHAAC</name>
<evidence type="ECO:0000313" key="2">
    <source>
        <dbReference type="Proteomes" id="UP001057452"/>
    </source>
</evidence>
<gene>
    <name evidence="1" type="ORF">KUCAC02_015330</name>
</gene>
<evidence type="ECO:0000313" key="1">
    <source>
        <dbReference type="EMBL" id="KAI4832361.1"/>
    </source>
</evidence>
<feature type="non-terminal residue" evidence="1">
    <location>
        <position position="50"/>
    </location>
</feature>
<protein>
    <submittedName>
        <fullName evidence="1">Uncharacterized protein</fullName>
    </submittedName>
</protein>
<keyword evidence="2" id="KW-1185">Reference proteome</keyword>
<proteinExistence type="predicted"/>
<feature type="non-terminal residue" evidence="1">
    <location>
        <position position="1"/>
    </location>
</feature>
<organism evidence="1 2">
    <name type="scientific">Chaenocephalus aceratus</name>
    <name type="common">Blackfin icefish</name>
    <name type="synonym">Chaenichthys aceratus</name>
    <dbReference type="NCBI Taxonomy" id="36190"/>
    <lineage>
        <taxon>Eukaryota</taxon>
        <taxon>Metazoa</taxon>
        <taxon>Chordata</taxon>
        <taxon>Craniata</taxon>
        <taxon>Vertebrata</taxon>
        <taxon>Euteleostomi</taxon>
        <taxon>Actinopterygii</taxon>
        <taxon>Neopterygii</taxon>
        <taxon>Teleostei</taxon>
        <taxon>Neoteleostei</taxon>
        <taxon>Acanthomorphata</taxon>
        <taxon>Eupercaria</taxon>
        <taxon>Perciformes</taxon>
        <taxon>Notothenioidei</taxon>
        <taxon>Channichthyidae</taxon>
        <taxon>Chaenocephalus</taxon>
    </lineage>
</organism>
<comment type="caution">
    <text evidence="1">The sequence shown here is derived from an EMBL/GenBank/DDBJ whole genome shotgun (WGS) entry which is preliminary data.</text>
</comment>
<accession>A0ACB9XZ91</accession>
<reference evidence="1" key="1">
    <citation type="submission" date="2022-05" db="EMBL/GenBank/DDBJ databases">
        <title>Chromosome-level genome of Chaenocephalus aceratus.</title>
        <authorList>
            <person name="Park H."/>
        </authorList>
    </citation>
    <scope>NUCLEOTIDE SEQUENCE</scope>
    <source>
        <strain evidence="1">KU_202001</strain>
    </source>
</reference>